<sequence length="410" mass="46374">MQYAGLSSSLGLLLLLIGVWLGYKFLKKKKEIKRKKMFFKRNGGLLLEQQLSSGEVNVEKIKLFKSQELEKSTDNFNVDRILGQGGQGTVYKGMLEDGKIVAVKKSKIVDESQLSEFINEVVILSQINHRNVVQLLGCCLETEVPLLVYEFIPNGTLSKYITEQVEDFTLTWKMRLRIATEIAGALSYLHYAASFPIYHRDIKSTNILLDDKYRAKIADFGTSRSIAIDQTHLTTSLVHGTFGYLDPEYFQSSQFTEKSDVYSFGVVLVELLTGQKPISFLRSEDEGRSLATYFILSMHKDRLFEIVDAQVLKEGSKADIVIVANLARRCLNLNGRKRPTMREVTSELEGIQMTEKTSNGEQNYEEVEFVRTELVEPWDIPSSSTGTGSALDVCRVSSFHEIPLLSFKSR</sequence>
<comment type="caution">
    <text evidence="15">The sequence shown here is derived from an EMBL/GenBank/DDBJ whole genome shotgun (WGS) entry which is preliminary data.</text>
</comment>
<dbReference type="InterPro" id="IPR001245">
    <property type="entry name" value="Ser-Thr/Tyr_kinase_cat_dom"/>
</dbReference>
<evidence type="ECO:0000256" key="13">
    <source>
        <dbReference type="SAM" id="Phobius"/>
    </source>
</evidence>
<dbReference type="Gene3D" id="3.30.200.20">
    <property type="entry name" value="Phosphorylase Kinase, domain 1"/>
    <property type="match status" value="1"/>
</dbReference>
<evidence type="ECO:0000256" key="11">
    <source>
        <dbReference type="ARBA" id="ARBA00047558"/>
    </source>
</evidence>
<dbReference type="InterPro" id="IPR000719">
    <property type="entry name" value="Prot_kinase_dom"/>
</dbReference>
<dbReference type="InterPro" id="IPR045274">
    <property type="entry name" value="WAK-like"/>
</dbReference>
<name>A0A2P6S0I7_ROSCH</name>
<dbReference type="PROSITE" id="PS00108">
    <property type="entry name" value="PROTEIN_KINASE_ST"/>
    <property type="match status" value="1"/>
</dbReference>
<dbReference type="InterPro" id="IPR008271">
    <property type="entry name" value="Ser/Thr_kinase_AS"/>
</dbReference>
<dbReference type="OMA" id="FTITWER"/>
<keyword evidence="4 13" id="KW-0812">Transmembrane</keyword>
<dbReference type="PANTHER" id="PTHR27005">
    <property type="entry name" value="WALL-ASSOCIATED RECEPTOR KINASE-LIKE 21"/>
    <property type="match status" value="1"/>
</dbReference>
<dbReference type="GO" id="GO:0007166">
    <property type="term" value="P:cell surface receptor signaling pathway"/>
    <property type="evidence" value="ECO:0007669"/>
    <property type="project" value="InterPro"/>
</dbReference>
<evidence type="ECO:0000256" key="5">
    <source>
        <dbReference type="ARBA" id="ARBA00022729"/>
    </source>
</evidence>
<keyword evidence="3 15" id="KW-0808">Transferase</keyword>
<evidence type="ECO:0000256" key="2">
    <source>
        <dbReference type="ARBA" id="ARBA00022527"/>
    </source>
</evidence>
<feature type="domain" description="Protein kinase" evidence="14">
    <location>
        <begin position="76"/>
        <end position="351"/>
    </location>
</feature>
<evidence type="ECO:0000256" key="4">
    <source>
        <dbReference type="ARBA" id="ARBA00022692"/>
    </source>
</evidence>
<dbReference type="PANTHER" id="PTHR27005:SF280">
    <property type="entry name" value="WALL-ASSOCIATED RECEPTOR KINASE-LIKE 8"/>
    <property type="match status" value="1"/>
</dbReference>
<dbReference type="InterPro" id="IPR011009">
    <property type="entry name" value="Kinase-like_dom_sf"/>
</dbReference>
<dbReference type="Proteomes" id="UP000238479">
    <property type="component" value="Chromosome 2"/>
</dbReference>
<keyword evidence="9 13" id="KW-1133">Transmembrane helix</keyword>
<keyword evidence="8" id="KW-0067">ATP-binding</keyword>
<evidence type="ECO:0000256" key="7">
    <source>
        <dbReference type="ARBA" id="ARBA00022777"/>
    </source>
</evidence>
<proteinExistence type="predicted"/>
<dbReference type="GO" id="GO:0005886">
    <property type="term" value="C:plasma membrane"/>
    <property type="evidence" value="ECO:0007669"/>
    <property type="project" value="TreeGrafter"/>
</dbReference>
<keyword evidence="2" id="KW-0723">Serine/threonine-protein kinase</keyword>
<dbReference type="FunFam" id="1.10.510.10:FF:000084">
    <property type="entry name" value="Wall-associated receptor kinase 2"/>
    <property type="match status" value="1"/>
</dbReference>
<feature type="transmembrane region" description="Helical" evidence="13">
    <location>
        <begin position="6"/>
        <end position="26"/>
    </location>
</feature>
<evidence type="ECO:0000256" key="8">
    <source>
        <dbReference type="ARBA" id="ARBA00022840"/>
    </source>
</evidence>
<dbReference type="AlphaFoldDB" id="A0A2P6S0I7"/>
<dbReference type="Gene3D" id="1.10.510.10">
    <property type="entry name" value="Transferase(Phosphotransferase) domain 1"/>
    <property type="match status" value="1"/>
</dbReference>
<accession>A0A2P6S0I7</accession>
<evidence type="ECO:0000256" key="9">
    <source>
        <dbReference type="ARBA" id="ARBA00022989"/>
    </source>
</evidence>
<comment type="subcellular location">
    <subcellularLocation>
        <location evidence="1">Membrane</location>
        <topology evidence="1">Single-pass type I membrane protein</topology>
    </subcellularLocation>
</comment>
<dbReference type="EMBL" id="PDCK01000040">
    <property type="protein sequence ID" value="PRQ52185.1"/>
    <property type="molecule type" value="Genomic_DNA"/>
</dbReference>
<keyword evidence="10 13" id="KW-0472">Membrane</keyword>
<reference evidence="15 16" key="1">
    <citation type="journal article" date="2018" name="Nat. Genet.">
        <title>The Rosa genome provides new insights in the design of modern roses.</title>
        <authorList>
            <person name="Bendahmane M."/>
        </authorList>
    </citation>
    <scope>NUCLEOTIDE SEQUENCE [LARGE SCALE GENOMIC DNA]</scope>
    <source>
        <strain evidence="16">cv. Old Blush</strain>
    </source>
</reference>
<evidence type="ECO:0000313" key="16">
    <source>
        <dbReference type="Proteomes" id="UP000238479"/>
    </source>
</evidence>
<evidence type="ECO:0000259" key="14">
    <source>
        <dbReference type="PROSITE" id="PS50011"/>
    </source>
</evidence>
<comment type="catalytic activity">
    <reaction evidence="11">
        <text>L-seryl-[protein] + ATP = O-phospho-L-seryl-[protein] + ADP + H(+)</text>
        <dbReference type="Rhea" id="RHEA:17989"/>
        <dbReference type="Rhea" id="RHEA-COMP:9863"/>
        <dbReference type="Rhea" id="RHEA-COMP:11604"/>
        <dbReference type="ChEBI" id="CHEBI:15378"/>
        <dbReference type="ChEBI" id="CHEBI:29999"/>
        <dbReference type="ChEBI" id="CHEBI:30616"/>
        <dbReference type="ChEBI" id="CHEBI:83421"/>
        <dbReference type="ChEBI" id="CHEBI:456216"/>
    </reaction>
</comment>
<gene>
    <name evidence="15" type="ORF">RchiOBHm_Chr2g0152711</name>
</gene>
<evidence type="ECO:0000313" key="15">
    <source>
        <dbReference type="EMBL" id="PRQ52185.1"/>
    </source>
</evidence>
<keyword evidence="16" id="KW-1185">Reference proteome</keyword>
<keyword evidence="6" id="KW-0547">Nucleotide-binding</keyword>
<evidence type="ECO:0000256" key="1">
    <source>
        <dbReference type="ARBA" id="ARBA00004479"/>
    </source>
</evidence>
<dbReference type="CDD" id="cd14066">
    <property type="entry name" value="STKc_IRAK"/>
    <property type="match status" value="1"/>
</dbReference>
<organism evidence="15 16">
    <name type="scientific">Rosa chinensis</name>
    <name type="common">China rose</name>
    <dbReference type="NCBI Taxonomy" id="74649"/>
    <lineage>
        <taxon>Eukaryota</taxon>
        <taxon>Viridiplantae</taxon>
        <taxon>Streptophyta</taxon>
        <taxon>Embryophyta</taxon>
        <taxon>Tracheophyta</taxon>
        <taxon>Spermatophyta</taxon>
        <taxon>Magnoliopsida</taxon>
        <taxon>eudicotyledons</taxon>
        <taxon>Gunneridae</taxon>
        <taxon>Pentapetalae</taxon>
        <taxon>rosids</taxon>
        <taxon>fabids</taxon>
        <taxon>Rosales</taxon>
        <taxon>Rosaceae</taxon>
        <taxon>Rosoideae</taxon>
        <taxon>Rosoideae incertae sedis</taxon>
        <taxon>Rosa</taxon>
    </lineage>
</organism>
<evidence type="ECO:0000256" key="3">
    <source>
        <dbReference type="ARBA" id="ARBA00022679"/>
    </source>
</evidence>
<dbReference type="GO" id="GO:0004674">
    <property type="term" value="F:protein serine/threonine kinase activity"/>
    <property type="evidence" value="ECO:0007669"/>
    <property type="project" value="UniProtKB-KW"/>
</dbReference>
<dbReference type="SMART" id="SM00220">
    <property type="entry name" value="S_TKc"/>
    <property type="match status" value="1"/>
</dbReference>
<protein>
    <recommendedName>
        <fullName evidence="14">Protein kinase domain-containing protein</fullName>
    </recommendedName>
</protein>
<evidence type="ECO:0000256" key="12">
    <source>
        <dbReference type="ARBA" id="ARBA00047951"/>
    </source>
</evidence>
<keyword evidence="5" id="KW-0732">Signal</keyword>
<dbReference type="FunFam" id="3.30.200.20:FF:000043">
    <property type="entry name" value="Wall-associated receptor kinase 2"/>
    <property type="match status" value="1"/>
</dbReference>
<evidence type="ECO:0000256" key="6">
    <source>
        <dbReference type="ARBA" id="ARBA00022741"/>
    </source>
</evidence>
<dbReference type="PROSITE" id="PS50011">
    <property type="entry name" value="PROTEIN_KINASE_DOM"/>
    <property type="match status" value="1"/>
</dbReference>
<dbReference type="Pfam" id="PF07714">
    <property type="entry name" value="PK_Tyr_Ser-Thr"/>
    <property type="match status" value="1"/>
</dbReference>
<keyword evidence="7" id="KW-0418">Kinase</keyword>
<dbReference type="SUPFAM" id="SSF56112">
    <property type="entry name" value="Protein kinase-like (PK-like)"/>
    <property type="match status" value="1"/>
</dbReference>
<comment type="catalytic activity">
    <reaction evidence="12">
        <text>L-threonyl-[protein] + ATP = O-phospho-L-threonyl-[protein] + ADP + H(+)</text>
        <dbReference type="Rhea" id="RHEA:46608"/>
        <dbReference type="Rhea" id="RHEA-COMP:11060"/>
        <dbReference type="Rhea" id="RHEA-COMP:11605"/>
        <dbReference type="ChEBI" id="CHEBI:15378"/>
        <dbReference type="ChEBI" id="CHEBI:30013"/>
        <dbReference type="ChEBI" id="CHEBI:30616"/>
        <dbReference type="ChEBI" id="CHEBI:61977"/>
        <dbReference type="ChEBI" id="CHEBI:456216"/>
    </reaction>
</comment>
<dbReference type="Gramene" id="PRQ52185">
    <property type="protein sequence ID" value="PRQ52185"/>
    <property type="gene ID" value="RchiOBHm_Chr2g0152711"/>
</dbReference>
<dbReference type="GO" id="GO:0005524">
    <property type="term" value="F:ATP binding"/>
    <property type="evidence" value="ECO:0007669"/>
    <property type="project" value="UniProtKB-KW"/>
</dbReference>
<evidence type="ECO:0000256" key="10">
    <source>
        <dbReference type="ARBA" id="ARBA00023136"/>
    </source>
</evidence>